<dbReference type="Proteomes" id="UP001153321">
    <property type="component" value="Chromosome 27"/>
</dbReference>
<accession>A0A9P0IC51</accession>
<keyword evidence="3" id="KW-1185">Reference proteome</keyword>
<protein>
    <submittedName>
        <fullName evidence="2">Uncharacterized protein</fullName>
    </submittedName>
</protein>
<keyword evidence="1" id="KW-0812">Transmembrane</keyword>
<evidence type="ECO:0000313" key="2">
    <source>
        <dbReference type="EMBL" id="CAH1642539.1"/>
    </source>
</evidence>
<feature type="transmembrane region" description="Helical" evidence="1">
    <location>
        <begin position="110"/>
        <end position="127"/>
    </location>
</feature>
<proteinExistence type="predicted"/>
<name>A0A9P0IC51_SPOLI</name>
<reference evidence="2" key="1">
    <citation type="submission" date="2022-02" db="EMBL/GenBank/DDBJ databases">
        <authorList>
            <person name="King R."/>
        </authorList>
    </citation>
    <scope>NUCLEOTIDE SEQUENCE</scope>
</reference>
<evidence type="ECO:0000313" key="3">
    <source>
        <dbReference type="Proteomes" id="UP001153321"/>
    </source>
</evidence>
<keyword evidence="1" id="KW-0472">Membrane</keyword>
<organism evidence="2 3">
    <name type="scientific">Spodoptera littoralis</name>
    <name type="common">Egyptian cotton leafworm</name>
    <dbReference type="NCBI Taxonomy" id="7109"/>
    <lineage>
        <taxon>Eukaryota</taxon>
        <taxon>Metazoa</taxon>
        <taxon>Ecdysozoa</taxon>
        <taxon>Arthropoda</taxon>
        <taxon>Hexapoda</taxon>
        <taxon>Insecta</taxon>
        <taxon>Pterygota</taxon>
        <taxon>Neoptera</taxon>
        <taxon>Endopterygota</taxon>
        <taxon>Lepidoptera</taxon>
        <taxon>Glossata</taxon>
        <taxon>Ditrysia</taxon>
        <taxon>Noctuoidea</taxon>
        <taxon>Noctuidae</taxon>
        <taxon>Amphipyrinae</taxon>
        <taxon>Spodoptera</taxon>
    </lineage>
</organism>
<gene>
    <name evidence="2" type="ORF">SPLIT_LOCUS7895</name>
</gene>
<evidence type="ECO:0000256" key="1">
    <source>
        <dbReference type="SAM" id="Phobius"/>
    </source>
</evidence>
<dbReference type="AlphaFoldDB" id="A0A9P0IC51"/>
<feature type="transmembrane region" description="Helical" evidence="1">
    <location>
        <begin position="70"/>
        <end position="95"/>
    </location>
</feature>
<sequence length="136" mass="15979">MKSRATQVYIVEEIKKAEPEHSEKTSDPVMTAYSGIYDSITLFRFMLCLRSHDSEEPEGAGRSFPIQLKVFLCLMVYVIYATTFHVGFDILWFYLRKMHLAARYRLYERLYRTILVCVVTAISYSFPNIRRIMGIN</sequence>
<dbReference type="EMBL" id="LR824558">
    <property type="protein sequence ID" value="CAH1642539.1"/>
    <property type="molecule type" value="Genomic_DNA"/>
</dbReference>
<keyword evidence="1" id="KW-1133">Transmembrane helix</keyword>